<dbReference type="NCBIfam" id="TIGR02532">
    <property type="entry name" value="IV_pilin_GFxxxE"/>
    <property type="match status" value="1"/>
</dbReference>
<keyword evidence="4" id="KW-0472">Membrane</keyword>
<dbReference type="PANTHER" id="PTHR30093">
    <property type="entry name" value="GENERAL SECRETION PATHWAY PROTEIN G"/>
    <property type="match status" value="1"/>
</dbReference>
<dbReference type="PANTHER" id="PTHR30093:SF34">
    <property type="entry name" value="PREPILIN PEPTIDASE-DEPENDENT PROTEIN D"/>
    <property type="match status" value="1"/>
</dbReference>
<evidence type="ECO:0000256" key="1">
    <source>
        <dbReference type="ARBA" id="ARBA00005233"/>
    </source>
</evidence>
<dbReference type="Gene3D" id="3.30.700.10">
    <property type="entry name" value="Glycoprotein, Type 4 Pilin"/>
    <property type="match status" value="1"/>
</dbReference>
<protein>
    <submittedName>
        <fullName evidence="5">Type IV pilin PilA</fullName>
    </submittedName>
</protein>
<keyword evidence="4" id="KW-1133">Transmembrane helix</keyword>
<organism evidence="5">
    <name type="scientific">Rheinheimera sp. BAL341</name>
    <dbReference type="NCBI Taxonomy" id="1708203"/>
    <lineage>
        <taxon>Bacteria</taxon>
        <taxon>Pseudomonadati</taxon>
        <taxon>Pseudomonadota</taxon>
        <taxon>Gammaproteobacteria</taxon>
        <taxon>Chromatiales</taxon>
        <taxon>Chromatiaceae</taxon>
        <taxon>Rheinheimera</taxon>
    </lineage>
</organism>
<evidence type="ECO:0000256" key="2">
    <source>
        <dbReference type="ARBA" id="ARBA00022481"/>
    </source>
</evidence>
<dbReference type="InterPro" id="IPR012902">
    <property type="entry name" value="N_methyl_site"/>
</dbReference>
<keyword evidence="4" id="KW-0812">Transmembrane</keyword>
<feature type="transmembrane region" description="Helical" evidence="4">
    <location>
        <begin position="12"/>
        <end position="35"/>
    </location>
</feature>
<dbReference type="EMBL" id="CAAJGR010000078">
    <property type="protein sequence ID" value="VHO02980.1"/>
    <property type="molecule type" value="Genomic_DNA"/>
</dbReference>
<gene>
    <name evidence="5" type="ORF">BAL341_1142</name>
</gene>
<dbReference type="AlphaFoldDB" id="A0A486XLD0"/>
<keyword evidence="3" id="KW-0281">Fimbrium</keyword>
<dbReference type="GO" id="GO:0009289">
    <property type="term" value="C:pilus"/>
    <property type="evidence" value="ECO:0007669"/>
    <property type="project" value="InterPro"/>
</dbReference>
<dbReference type="PROSITE" id="PS00409">
    <property type="entry name" value="PROKAR_NTER_METHYL"/>
    <property type="match status" value="1"/>
</dbReference>
<dbReference type="InterPro" id="IPR001082">
    <property type="entry name" value="Pilin"/>
</dbReference>
<proteinExistence type="inferred from homology"/>
<evidence type="ECO:0000256" key="4">
    <source>
        <dbReference type="SAM" id="Phobius"/>
    </source>
</evidence>
<dbReference type="Pfam" id="PF07963">
    <property type="entry name" value="N_methyl"/>
    <property type="match status" value="1"/>
</dbReference>
<sequence>MINLKRAKQQGFTLIELMIVVAIIGILAAVALPAYQEYTVRARVSEGMVAASAAKALVVENASSGAALALGFTAPTATDNVTSVGIAADGQITVTYTTKAGGGTVVFAPSPALVAGTPPTQNIQWDCTGGSLDDKYRPSECR</sequence>
<evidence type="ECO:0000313" key="5">
    <source>
        <dbReference type="EMBL" id="VHO02980.1"/>
    </source>
</evidence>
<evidence type="ECO:0000256" key="3">
    <source>
        <dbReference type="RuleBase" id="RU000389"/>
    </source>
</evidence>
<dbReference type="GO" id="GO:0007155">
    <property type="term" value="P:cell adhesion"/>
    <property type="evidence" value="ECO:0007669"/>
    <property type="project" value="InterPro"/>
</dbReference>
<comment type="similarity">
    <text evidence="1 3">Belongs to the N-Me-Phe pilin family.</text>
</comment>
<keyword evidence="2" id="KW-0488">Methylation</keyword>
<dbReference type="Pfam" id="PF00114">
    <property type="entry name" value="Pilin"/>
    <property type="match status" value="1"/>
</dbReference>
<name>A0A486XLD0_9GAMM</name>
<dbReference type="SUPFAM" id="SSF54523">
    <property type="entry name" value="Pili subunits"/>
    <property type="match status" value="1"/>
</dbReference>
<accession>A0A486XLD0</accession>
<reference evidence="5" key="1">
    <citation type="submission" date="2019-04" db="EMBL/GenBank/DDBJ databases">
        <authorList>
            <person name="Brambilla D."/>
        </authorList>
    </citation>
    <scope>NUCLEOTIDE SEQUENCE</scope>
    <source>
        <strain evidence="5">BAL1</strain>
    </source>
</reference>
<dbReference type="InterPro" id="IPR045584">
    <property type="entry name" value="Pilin-like"/>
</dbReference>